<reference evidence="2 3" key="1">
    <citation type="submission" date="2020-02" db="EMBL/GenBank/DDBJ databases">
        <authorList>
            <person name="Ferguson B K."/>
        </authorList>
    </citation>
    <scope>NUCLEOTIDE SEQUENCE [LARGE SCALE GENOMIC DNA]</scope>
</reference>
<keyword evidence="3" id="KW-1185">Reference proteome</keyword>
<protein>
    <submittedName>
        <fullName evidence="2">Uncharacterized protein</fullName>
    </submittedName>
</protein>
<dbReference type="OrthoDB" id="8188647at2759"/>
<dbReference type="Proteomes" id="UP000479190">
    <property type="component" value="Unassembled WGS sequence"/>
</dbReference>
<feature type="transmembrane region" description="Helical" evidence="1">
    <location>
        <begin position="134"/>
        <end position="158"/>
    </location>
</feature>
<dbReference type="EMBL" id="CADCXV010000424">
    <property type="protein sequence ID" value="CAB0030131.1"/>
    <property type="molecule type" value="Genomic_DNA"/>
</dbReference>
<evidence type="ECO:0000313" key="2">
    <source>
        <dbReference type="EMBL" id="CAB0030131.1"/>
    </source>
</evidence>
<proteinExistence type="predicted"/>
<evidence type="ECO:0000313" key="3">
    <source>
        <dbReference type="Proteomes" id="UP000479190"/>
    </source>
</evidence>
<keyword evidence="1" id="KW-0812">Transmembrane</keyword>
<keyword evidence="1" id="KW-1133">Transmembrane helix</keyword>
<accession>A0A6H5I2S1</accession>
<name>A0A6H5I2S1_9HYME</name>
<keyword evidence="1" id="KW-0472">Membrane</keyword>
<sequence length="178" mass="20348">MEIITFARYLQGAKVLLSSPNSKMKRLNALLVQWQGDPTTFEDFSGYLPLHRQLALSLRKVGNSMTTIRRRLDHIQNNVKLEPDVIRREVNTARAKVSDDSRGIEAGGHDVSNQLDNVRRLADRLMPYVNSFEYVRWFVGFGTTMCVLLIWIILLGALCCRCSSGEHRVKTSLLWQVI</sequence>
<gene>
    <name evidence="2" type="ORF">TBRA_LOCUS2147</name>
</gene>
<organism evidence="2 3">
    <name type="scientific">Trichogramma brassicae</name>
    <dbReference type="NCBI Taxonomy" id="86971"/>
    <lineage>
        <taxon>Eukaryota</taxon>
        <taxon>Metazoa</taxon>
        <taxon>Ecdysozoa</taxon>
        <taxon>Arthropoda</taxon>
        <taxon>Hexapoda</taxon>
        <taxon>Insecta</taxon>
        <taxon>Pterygota</taxon>
        <taxon>Neoptera</taxon>
        <taxon>Endopterygota</taxon>
        <taxon>Hymenoptera</taxon>
        <taxon>Apocrita</taxon>
        <taxon>Proctotrupomorpha</taxon>
        <taxon>Chalcidoidea</taxon>
        <taxon>Trichogrammatidae</taxon>
        <taxon>Trichogramma</taxon>
    </lineage>
</organism>
<evidence type="ECO:0000256" key="1">
    <source>
        <dbReference type="SAM" id="Phobius"/>
    </source>
</evidence>
<dbReference type="AlphaFoldDB" id="A0A6H5I2S1"/>